<dbReference type="Proteomes" id="UP000223060">
    <property type="component" value="Chromosome"/>
</dbReference>
<proteinExistence type="predicted"/>
<accession>A0A1S7FXH5</accession>
<gene>
    <name evidence="2" type="ORF">UE46_14585</name>
</gene>
<feature type="domain" description="CASTOR ACT" evidence="1">
    <location>
        <begin position="59"/>
        <end position="120"/>
    </location>
</feature>
<dbReference type="PANTHER" id="PTHR31131:SF6">
    <property type="entry name" value="CASTOR ACT DOMAIN-CONTAINING PROTEIN"/>
    <property type="match status" value="1"/>
</dbReference>
<dbReference type="PIRSF" id="PIRSF008459">
    <property type="entry name" value="UCP008459"/>
    <property type="match status" value="1"/>
</dbReference>
<evidence type="ECO:0000313" key="3">
    <source>
        <dbReference type="Proteomes" id="UP000223060"/>
    </source>
</evidence>
<dbReference type="InterPro" id="IPR045865">
    <property type="entry name" value="ACT-like_dom_sf"/>
</dbReference>
<dbReference type="EMBL" id="CP011102">
    <property type="protein sequence ID" value="AQY52123.1"/>
    <property type="molecule type" value="Genomic_DNA"/>
</dbReference>
<reference evidence="3" key="1">
    <citation type="submission" date="2015-03" db="EMBL/GenBank/DDBJ databases">
        <authorList>
            <person name="Ferrari E."/>
            <person name="Walter M.C."/>
            <person name="Huptas C."/>
            <person name="Scherer S."/>
            <person name="Mueller-Herbst S."/>
        </authorList>
    </citation>
    <scope>NUCLEOTIDE SEQUENCE [LARGE SCALE GENOMIC DNA]</scope>
    <source>
        <strain evidence="3">LWP01</strain>
    </source>
</reference>
<evidence type="ECO:0000313" key="2">
    <source>
        <dbReference type="EMBL" id="AQY52123.1"/>
    </source>
</evidence>
<dbReference type="InterPro" id="IPR027795">
    <property type="entry name" value="CASTOR_ACT_dom"/>
</dbReference>
<dbReference type="Gene3D" id="3.30.2130.10">
    <property type="entry name" value="VC0802-like"/>
    <property type="match status" value="1"/>
</dbReference>
<dbReference type="InterPro" id="IPR051719">
    <property type="entry name" value="CASTOR_mTORC1"/>
</dbReference>
<dbReference type="AlphaFoldDB" id="A0A1S7FXH5"/>
<dbReference type="KEGG" id="lwi:UE46_14585"/>
<sequence>MKLHIDKTNYTIAKFPPTFQIPTWFQSEETRFKSITYTNEECSIIAPTDILDPVQAESTEPDWFLLKIEGILDFSLTGILSKIATPLAEKEISIFAVSTYNTDYILMKQSDLTTAIQTLTNAGHQIME</sequence>
<evidence type="ECO:0000259" key="1">
    <source>
        <dbReference type="Pfam" id="PF13840"/>
    </source>
</evidence>
<dbReference type="RefSeq" id="WP_036061453.1">
    <property type="nucleotide sequence ID" value="NZ_CP011102.1"/>
</dbReference>
<keyword evidence="3" id="KW-1185">Reference proteome</keyword>
<dbReference type="Pfam" id="PF13840">
    <property type="entry name" value="ACT_7"/>
    <property type="match status" value="1"/>
</dbReference>
<organism evidence="2 3">
    <name type="scientific">Listeria weihenstephanensis</name>
    <dbReference type="NCBI Taxonomy" id="1006155"/>
    <lineage>
        <taxon>Bacteria</taxon>
        <taxon>Bacillati</taxon>
        <taxon>Bacillota</taxon>
        <taxon>Bacilli</taxon>
        <taxon>Bacillales</taxon>
        <taxon>Listeriaceae</taxon>
        <taxon>Listeria</taxon>
    </lineage>
</organism>
<dbReference type="PANTHER" id="PTHR31131">
    <property type="entry name" value="CHROMOSOME 1, WHOLE GENOME SHOTGUN SEQUENCE"/>
    <property type="match status" value="1"/>
</dbReference>
<dbReference type="SUPFAM" id="SSF55021">
    <property type="entry name" value="ACT-like"/>
    <property type="match status" value="2"/>
</dbReference>
<name>A0A1S7FXH5_9LIST</name>
<protein>
    <recommendedName>
        <fullName evidence="1">CASTOR ACT domain-containing protein</fullName>
    </recommendedName>
</protein>
<dbReference type="InterPro" id="IPR016540">
    <property type="entry name" value="UCP008459"/>
</dbReference>